<feature type="region of interest" description="Disordered" evidence="1">
    <location>
        <begin position="123"/>
        <end position="142"/>
    </location>
</feature>
<dbReference type="EMBL" id="NKCI01000161">
    <property type="protein sequence ID" value="RSL50599.1"/>
    <property type="molecule type" value="Genomic_DNA"/>
</dbReference>
<accession>A0A428PC82</accession>
<feature type="compositionally biased region" description="Basic and acidic residues" evidence="1">
    <location>
        <begin position="126"/>
        <end position="142"/>
    </location>
</feature>
<feature type="compositionally biased region" description="Basic and acidic residues" evidence="1">
    <location>
        <begin position="1"/>
        <end position="16"/>
    </location>
</feature>
<keyword evidence="3" id="KW-1185">Reference proteome</keyword>
<protein>
    <submittedName>
        <fullName evidence="2">Uncharacterized protein</fullName>
    </submittedName>
</protein>
<proteinExistence type="predicted"/>
<gene>
    <name evidence="2" type="ORF">CEP54_011831</name>
</gene>
<feature type="compositionally biased region" description="Basic and acidic residues" evidence="1">
    <location>
        <begin position="26"/>
        <end position="54"/>
    </location>
</feature>
<evidence type="ECO:0000256" key="1">
    <source>
        <dbReference type="SAM" id="MobiDB-lite"/>
    </source>
</evidence>
<evidence type="ECO:0000313" key="2">
    <source>
        <dbReference type="EMBL" id="RSL50599.1"/>
    </source>
</evidence>
<sequence>MNQSTSDRRHGQEQIRRKQGNRRNGGKNEEVGWTNRYRDPQLQRETHGGNEAKCRSLRHGAGARAMQPDEMRGSQSSLEKGGERLLGPQRGDSTGRPAKLKARARQLAGFDWVRDEVVMVGSEGSDEMRFEDPERERQDKNE</sequence>
<comment type="caution">
    <text evidence="2">The sequence shown here is derived from an EMBL/GenBank/DDBJ whole genome shotgun (WGS) entry which is preliminary data.</text>
</comment>
<dbReference type="Proteomes" id="UP000288168">
    <property type="component" value="Unassembled WGS sequence"/>
</dbReference>
<feature type="region of interest" description="Disordered" evidence="1">
    <location>
        <begin position="1"/>
        <end position="99"/>
    </location>
</feature>
<organism evidence="2 3">
    <name type="scientific">Fusarium duplospermum</name>
    <dbReference type="NCBI Taxonomy" id="1325734"/>
    <lineage>
        <taxon>Eukaryota</taxon>
        <taxon>Fungi</taxon>
        <taxon>Dikarya</taxon>
        <taxon>Ascomycota</taxon>
        <taxon>Pezizomycotina</taxon>
        <taxon>Sordariomycetes</taxon>
        <taxon>Hypocreomycetidae</taxon>
        <taxon>Hypocreales</taxon>
        <taxon>Nectriaceae</taxon>
        <taxon>Fusarium</taxon>
        <taxon>Fusarium solani species complex</taxon>
    </lineage>
</organism>
<name>A0A428PC82_9HYPO</name>
<evidence type="ECO:0000313" key="3">
    <source>
        <dbReference type="Proteomes" id="UP000288168"/>
    </source>
</evidence>
<dbReference type="AlphaFoldDB" id="A0A428PC82"/>
<reference evidence="2 3" key="1">
    <citation type="submission" date="2017-06" db="EMBL/GenBank/DDBJ databases">
        <title>Comparative genomic analysis of Ambrosia Fusariam Clade fungi.</title>
        <authorList>
            <person name="Stajich J.E."/>
            <person name="Carrillo J."/>
            <person name="Kijimoto T."/>
            <person name="Eskalen A."/>
            <person name="O'Donnell K."/>
            <person name="Kasson M."/>
        </authorList>
    </citation>
    <scope>NUCLEOTIDE SEQUENCE [LARGE SCALE GENOMIC DNA]</scope>
    <source>
        <strain evidence="2 3">NRRL62584</strain>
    </source>
</reference>